<reference evidence="1" key="1">
    <citation type="journal article" date="2015" name="Nature">
        <title>Complex archaea that bridge the gap between prokaryotes and eukaryotes.</title>
        <authorList>
            <person name="Spang A."/>
            <person name="Saw J.H."/>
            <person name="Jorgensen S.L."/>
            <person name="Zaremba-Niedzwiedzka K."/>
            <person name="Martijn J."/>
            <person name="Lind A.E."/>
            <person name="van Eijk R."/>
            <person name="Schleper C."/>
            <person name="Guy L."/>
            <person name="Ettema T.J."/>
        </authorList>
    </citation>
    <scope>NUCLEOTIDE SEQUENCE</scope>
</reference>
<evidence type="ECO:0000313" key="1">
    <source>
        <dbReference type="EMBL" id="KKN22450.1"/>
    </source>
</evidence>
<dbReference type="EMBL" id="LAZR01003060">
    <property type="protein sequence ID" value="KKN22450.1"/>
    <property type="molecule type" value="Genomic_DNA"/>
</dbReference>
<organism evidence="1">
    <name type="scientific">marine sediment metagenome</name>
    <dbReference type="NCBI Taxonomy" id="412755"/>
    <lineage>
        <taxon>unclassified sequences</taxon>
        <taxon>metagenomes</taxon>
        <taxon>ecological metagenomes</taxon>
    </lineage>
</organism>
<sequence length="713" mass="80314">MPDGFGLPQIPEDPKERQEIISKANRKLGYARRYFQRWHERWVRYYKIWRSLLEAVDDIEDQDEPNSFIPYVFGMIEDMSSKITAPLLKMKPPARVKPRKPGQQPQAQNFSTMARNYFSSPDYQTGFIASMKECQITGTRWEYDVFDNNWREGVRWAKVKVPKLLRSLIELGGKLIPTAVTALVEDWKLVKDRHPVSVGYKCRFPSTFHVHPQPGIKLEEFQSKAEWAILEEVNVSIESLQSQTFQDPSTGEIKPVYDLELLLKEEKGGNSKKVIVATTHVEGTDYYGEALAAISGNSSADHGFGDNMDEGIDKIHLYHVFYKDGRVESIGQGKYLVRVSQLPLAQIPLRPTCYTIDPQFLHGIGMIEPIEDLVYELNDSHNLAMSNWLRIINRMLVVDMSKIDNKDDLQPKPGQVVRITGGDARAAVASPTTPDITGSMLAMESNAKGIMERSAAAADFSEGVAGTKQSHDTLGGIQEIARNMDVRIGTVMGYQTSNYVKQMHVMEKYTSFYHFTPMPFEKFADDGSTMTVELSNDDIYTEGKGFYYVIEHDPSYGNDVVRRQQLFVYLESMYKYDEWVRAFGGPQDARPNIPNIMKMISTNFGFEDTSNVLIQKGGAMDPGKELEIFMAGGKVQPKPDEGLMYHFMKHLADRNSQTFLEAVESGKIRPENVTAFDEHIAQTNEMILAVMKNPAAAAEQLAGGASGGQYSSG</sequence>
<name>A0A0F9NSH1_9ZZZZ</name>
<proteinExistence type="predicted"/>
<protein>
    <recommendedName>
        <fullName evidence="2">Portal protein</fullName>
    </recommendedName>
</protein>
<evidence type="ECO:0008006" key="2">
    <source>
        <dbReference type="Google" id="ProtNLM"/>
    </source>
</evidence>
<gene>
    <name evidence="1" type="ORF">LCGC14_0915000</name>
</gene>
<comment type="caution">
    <text evidence="1">The sequence shown here is derived from an EMBL/GenBank/DDBJ whole genome shotgun (WGS) entry which is preliminary data.</text>
</comment>
<dbReference type="AlphaFoldDB" id="A0A0F9NSH1"/>
<accession>A0A0F9NSH1</accession>